<dbReference type="EMBL" id="JBBNAF010000003">
    <property type="protein sequence ID" value="KAK9160260.1"/>
    <property type="molecule type" value="Genomic_DNA"/>
</dbReference>
<gene>
    <name evidence="1" type="ORF">Syun_006601</name>
</gene>
<protein>
    <submittedName>
        <fullName evidence="1">Uncharacterized protein</fullName>
    </submittedName>
</protein>
<evidence type="ECO:0000313" key="2">
    <source>
        <dbReference type="Proteomes" id="UP001420932"/>
    </source>
</evidence>
<proteinExistence type="predicted"/>
<name>A0AAP0KZI3_9MAGN</name>
<comment type="caution">
    <text evidence="1">The sequence shown here is derived from an EMBL/GenBank/DDBJ whole genome shotgun (WGS) entry which is preliminary data.</text>
</comment>
<dbReference type="AlphaFoldDB" id="A0AAP0KZI3"/>
<reference evidence="1 2" key="1">
    <citation type="submission" date="2024-01" db="EMBL/GenBank/DDBJ databases">
        <title>Genome assemblies of Stephania.</title>
        <authorList>
            <person name="Yang L."/>
        </authorList>
    </citation>
    <scope>NUCLEOTIDE SEQUENCE [LARGE SCALE GENOMIC DNA]</scope>
    <source>
        <strain evidence="1">YNDBR</strain>
        <tissue evidence="1">Leaf</tissue>
    </source>
</reference>
<evidence type="ECO:0000313" key="1">
    <source>
        <dbReference type="EMBL" id="KAK9160260.1"/>
    </source>
</evidence>
<accession>A0AAP0KZI3</accession>
<sequence length="147" mass="17162">MIFNWLSQSTTYSPCRKMQHINPKLQNSETRVTTILENLMDEKEMSPRPIFGSKEIVNVVTLKSIEFDKFSIIDEYLNEPEETLEVYSHESDITIAQNKDDEAEKEIKVVSERPDESQIESEEDQPLVLVKPPTLLRIFVKPYDGWK</sequence>
<organism evidence="1 2">
    <name type="scientific">Stephania yunnanensis</name>
    <dbReference type="NCBI Taxonomy" id="152371"/>
    <lineage>
        <taxon>Eukaryota</taxon>
        <taxon>Viridiplantae</taxon>
        <taxon>Streptophyta</taxon>
        <taxon>Embryophyta</taxon>
        <taxon>Tracheophyta</taxon>
        <taxon>Spermatophyta</taxon>
        <taxon>Magnoliopsida</taxon>
        <taxon>Ranunculales</taxon>
        <taxon>Menispermaceae</taxon>
        <taxon>Menispermoideae</taxon>
        <taxon>Cissampelideae</taxon>
        <taxon>Stephania</taxon>
    </lineage>
</organism>
<keyword evidence="2" id="KW-1185">Reference proteome</keyword>
<dbReference type="Proteomes" id="UP001420932">
    <property type="component" value="Unassembled WGS sequence"/>
</dbReference>